<accession>A9U2W5</accession>
<name>A9U2W5_PHYPA</name>
<dbReference type="InterPro" id="IPR011012">
    <property type="entry name" value="Longin-like_dom_sf"/>
</dbReference>
<dbReference type="FunCoup" id="A9U2W5">
    <property type="interactions" value="2540"/>
</dbReference>
<dbReference type="HOGENOM" id="CLU_085828_2_3_1"/>
<evidence type="ECO:0000313" key="5">
    <source>
        <dbReference type="Proteomes" id="UP000006727"/>
    </source>
</evidence>
<organism evidence="3">
    <name type="scientific">Physcomitrium patens</name>
    <name type="common">Spreading-leaved earth moss</name>
    <name type="synonym">Physcomitrella patens</name>
    <dbReference type="NCBI Taxonomy" id="3218"/>
    <lineage>
        <taxon>Eukaryota</taxon>
        <taxon>Viridiplantae</taxon>
        <taxon>Streptophyta</taxon>
        <taxon>Embryophyta</taxon>
        <taxon>Bryophyta</taxon>
        <taxon>Bryophytina</taxon>
        <taxon>Bryopsida</taxon>
        <taxon>Funariidae</taxon>
        <taxon>Funariales</taxon>
        <taxon>Funariaceae</taxon>
        <taxon>Physcomitrium</taxon>
    </lineage>
</organism>
<evidence type="ECO:0000313" key="3">
    <source>
        <dbReference type="EMBL" id="PNR43720.1"/>
    </source>
</evidence>
<reference evidence="4" key="3">
    <citation type="submission" date="2020-12" db="UniProtKB">
        <authorList>
            <consortium name="EnsemblPlants"/>
        </authorList>
    </citation>
    <scope>IDENTIFICATION</scope>
</reference>
<dbReference type="GO" id="GO:0005634">
    <property type="term" value="C:nucleus"/>
    <property type="evidence" value="ECO:0000318"/>
    <property type="project" value="GO_Central"/>
</dbReference>
<dbReference type="AlphaFoldDB" id="A9U2W5"/>
<dbReference type="SUPFAM" id="SSF64356">
    <property type="entry name" value="SNARE-like"/>
    <property type="match status" value="1"/>
</dbReference>
<sequence length="143" mass="15976">MIVCVAVVGHNNHPLYLQSFISESNILKFHHIVHCSLDVIEEKVSNSKQAGINISESFLGLLYPTEEYKVYGYMTNTMIKFVLVTTDRDLRDADVRNLFRRLHAAYVDAASNPFHVPGKKITSSVFVERVGNMVKSFGAGASV</sequence>
<dbReference type="OMA" id="QNPFYEP"/>
<evidence type="ECO:0000256" key="1">
    <source>
        <dbReference type="ARBA" id="ARBA00006626"/>
    </source>
</evidence>
<dbReference type="EnsemblPlants" id="Pp3c12_10830V3.1">
    <property type="protein sequence ID" value="Pp3c12_10830V3.1"/>
    <property type="gene ID" value="Pp3c12_10830"/>
</dbReference>
<dbReference type="EnsemblPlants" id="Pp3c12_10830V3.4">
    <property type="protein sequence ID" value="Pp3c12_10830V3.4"/>
    <property type="gene ID" value="Pp3c12_10830"/>
</dbReference>
<dbReference type="GO" id="GO:0030008">
    <property type="term" value="C:TRAPP complex"/>
    <property type="evidence" value="ECO:0000318"/>
    <property type="project" value="GO_Central"/>
</dbReference>
<protein>
    <recommendedName>
        <fullName evidence="2">Trafficking protein particle complex subunit 2-like protein</fullName>
    </recommendedName>
</protein>
<dbReference type="EnsemblPlants" id="Pp3c12_10830V3.3">
    <property type="protein sequence ID" value="Pp3c12_10830V3.3"/>
    <property type="gene ID" value="Pp3c12_10830"/>
</dbReference>
<dbReference type="EnsemblPlants" id="Pp3c12_10830V3.2">
    <property type="protein sequence ID" value="Pp3c12_10830V3.2"/>
    <property type="gene ID" value="Pp3c12_10830"/>
</dbReference>
<dbReference type="EMBL" id="ABEU02000012">
    <property type="protein sequence ID" value="PNR43720.1"/>
    <property type="molecule type" value="Genomic_DNA"/>
</dbReference>
<dbReference type="Pfam" id="PF04628">
    <property type="entry name" value="Sedlin_N"/>
    <property type="match status" value="1"/>
</dbReference>
<dbReference type="CDD" id="cd14854">
    <property type="entry name" value="TRAPPC2L"/>
    <property type="match status" value="1"/>
</dbReference>
<dbReference type="KEGG" id="ppp:112289912"/>
<dbReference type="Gramene" id="Pp3c12_10830V3.1">
    <property type="protein sequence ID" value="Pp3c12_10830V3.1"/>
    <property type="gene ID" value="Pp3c12_10830"/>
</dbReference>
<dbReference type="GeneID" id="112289912"/>
<keyword evidence="5" id="KW-1185">Reference proteome</keyword>
<dbReference type="InterPro" id="IPR006722">
    <property type="entry name" value="Sedlin"/>
</dbReference>
<dbReference type="RefSeq" id="XP_024391409.1">
    <property type="nucleotide sequence ID" value="XM_024535641.2"/>
</dbReference>
<gene>
    <name evidence="4" type="primary">LOC112289912</name>
    <name evidence="3" type="ORF">PHYPA_016102</name>
</gene>
<dbReference type="GO" id="GO:0006888">
    <property type="term" value="P:endoplasmic reticulum to Golgi vesicle-mediated transport"/>
    <property type="evidence" value="ECO:0000318"/>
    <property type="project" value="GO_Central"/>
</dbReference>
<dbReference type="PANTHER" id="PTHR12403">
    <property type="entry name" value="TRAFFICKING PROTEIN PARTICLE COMPLEX SUBUNIT 2"/>
    <property type="match status" value="1"/>
</dbReference>
<dbReference type="Gene3D" id="3.30.450.70">
    <property type="match status" value="1"/>
</dbReference>
<proteinExistence type="inferred from homology"/>
<dbReference type="STRING" id="3218.A9U2W5"/>
<dbReference type="Gramene" id="Pp3c12_10830V3.2">
    <property type="protein sequence ID" value="Pp3c12_10830V3.2"/>
    <property type="gene ID" value="Pp3c12_10830"/>
</dbReference>
<dbReference type="Proteomes" id="UP000006727">
    <property type="component" value="Chromosome 12"/>
</dbReference>
<dbReference type="Gramene" id="Pp3c12_10830V3.4">
    <property type="protein sequence ID" value="Pp3c12_10830V3.4"/>
    <property type="gene ID" value="Pp3c12_10830"/>
</dbReference>
<evidence type="ECO:0000313" key="4">
    <source>
        <dbReference type="EnsemblPlants" id="Pp3c12_10830V3.1"/>
    </source>
</evidence>
<comment type="similarity">
    <text evidence="1">Belongs to the TRAPP small subunits family. Sedlin subfamily.</text>
</comment>
<dbReference type="OrthoDB" id="10258445at2759"/>
<reference evidence="3 5" key="1">
    <citation type="journal article" date="2008" name="Science">
        <title>The Physcomitrella genome reveals evolutionary insights into the conquest of land by plants.</title>
        <authorList>
            <person name="Rensing S."/>
            <person name="Lang D."/>
            <person name="Zimmer A."/>
            <person name="Terry A."/>
            <person name="Salamov A."/>
            <person name="Shapiro H."/>
            <person name="Nishiyama T."/>
            <person name="Perroud P.-F."/>
            <person name="Lindquist E."/>
            <person name="Kamisugi Y."/>
            <person name="Tanahashi T."/>
            <person name="Sakakibara K."/>
            <person name="Fujita T."/>
            <person name="Oishi K."/>
            <person name="Shin-I T."/>
            <person name="Kuroki Y."/>
            <person name="Toyoda A."/>
            <person name="Suzuki Y."/>
            <person name="Hashimoto A."/>
            <person name="Yamaguchi K."/>
            <person name="Sugano A."/>
            <person name="Kohara Y."/>
            <person name="Fujiyama A."/>
            <person name="Anterola A."/>
            <person name="Aoki S."/>
            <person name="Ashton N."/>
            <person name="Barbazuk W.B."/>
            <person name="Barker E."/>
            <person name="Bennetzen J."/>
            <person name="Bezanilla M."/>
            <person name="Blankenship R."/>
            <person name="Cho S.H."/>
            <person name="Dutcher S."/>
            <person name="Estelle M."/>
            <person name="Fawcett J.A."/>
            <person name="Gundlach H."/>
            <person name="Hanada K."/>
            <person name="Heyl A."/>
            <person name="Hicks K.A."/>
            <person name="Hugh J."/>
            <person name="Lohr M."/>
            <person name="Mayer K."/>
            <person name="Melkozernov A."/>
            <person name="Murata T."/>
            <person name="Nelson D."/>
            <person name="Pils B."/>
            <person name="Prigge M."/>
            <person name="Reiss B."/>
            <person name="Renner T."/>
            <person name="Rombauts S."/>
            <person name="Rushton P."/>
            <person name="Sanderfoot A."/>
            <person name="Schween G."/>
            <person name="Shiu S.-H."/>
            <person name="Stueber K."/>
            <person name="Theodoulou F.L."/>
            <person name="Tu H."/>
            <person name="Van de Peer Y."/>
            <person name="Verrier P.J."/>
            <person name="Waters E."/>
            <person name="Wood A."/>
            <person name="Yang L."/>
            <person name="Cove D."/>
            <person name="Cuming A."/>
            <person name="Hasebe M."/>
            <person name="Lucas S."/>
            <person name="Mishler D.B."/>
            <person name="Reski R."/>
            <person name="Grigoriev I."/>
            <person name="Quatrano R.S."/>
            <person name="Boore J.L."/>
        </authorList>
    </citation>
    <scope>NUCLEOTIDE SEQUENCE [LARGE SCALE GENOMIC DNA]</scope>
    <source>
        <strain evidence="4 5">cv. Gransden 2004</strain>
    </source>
</reference>
<dbReference type="InterPro" id="IPR044760">
    <property type="entry name" value="TRAPPC2L"/>
</dbReference>
<dbReference type="PaxDb" id="3218-PP1S450_6V6.1"/>
<dbReference type="GO" id="GO:0005737">
    <property type="term" value="C:cytoplasm"/>
    <property type="evidence" value="ECO:0000318"/>
    <property type="project" value="GO_Central"/>
</dbReference>
<dbReference type="eggNOG" id="KOG3444">
    <property type="taxonomic scope" value="Eukaryota"/>
</dbReference>
<evidence type="ECO:0000256" key="2">
    <source>
        <dbReference type="ARBA" id="ARBA00024408"/>
    </source>
</evidence>
<reference evidence="3 5" key="2">
    <citation type="journal article" date="2018" name="Plant J.">
        <title>The Physcomitrella patens chromosome-scale assembly reveals moss genome structure and evolution.</title>
        <authorList>
            <person name="Lang D."/>
            <person name="Ullrich K.K."/>
            <person name="Murat F."/>
            <person name="Fuchs J."/>
            <person name="Jenkins J."/>
            <person name="Haas F.B."/>
            <person name="Piednoel M."/>
            <person name="Gundlach H."/>
            <person name="Van Bel M."/>
            <person name="Meyberg R."/>
            <person name="Vives C."/>
            <person name="Morata J."/>
            <person name="Symeonidi A."/>
            <person name="Hiss M."/>
            <person name="Muchero W."/>
            <person name="Kamisugi Y."/>
            <person name="Saleh O."/>
            <person name="Blanc G."/>
            <person name="Decker E.L."/>
            <person name="van Gessel N."/>
            <person name="Grimwood J."/>
            <person name="Hayes R.D."/>
            <person name="Graham S.W."/>
            <person name="Gunter L.E."/>
            <person name="McDaniel S.F."/>
            <person name="Hoernstein S.N.W."/>
            <person name="Larsson A."/>
            <person name="Li F.W."/>
            <person name="Perroud P.F."/>
            <person name="Phillips J."/>
            <person name="Ranjan P."/>
            <person name="Rokshar D.S."/>
            <person name="Rothfels C.J."/>
            <person name="Schneider L."/>
            <person name="Shu S."/>
            <person name="Stevenson D.W."/>
            <person name="Thummler F."/>
            <person name="Tillich M."/>
            <person name="Villarreal Aguilar J.C."/>
            <person name="Widiez T."/>
            <person name="Wong G.K."/>
            <person name="Wymore A."/>
            <person name="Zhang Y."/>
            <person name="Zimmer A.D."/>
            <person name="Quatrano R.S."/>
            <person name="Mayer K.F.X."/>
            <person name="Goodstein D."/>
            <person name="Casacuberta J.M."/>
            <person name="Vandepoele K."/>
            <person name="Reski R."/>
            <person name="Cuming A.C."/>
            <person name="Tuskan G.A."/>
            <person name="Maumus F."/>
            <person name="Salse J."/>
            <person name="Schmutz J."/>
            <person name="Rensing S.A."/>
        </authorList>
    </citation>
    <scope>NUCLEOTIDE SEQUENCE [LARGE SCALE GENOMIC DNA]</scope>
    <source>
        <strain evidence="4 5">cv. Gransden 2004</strain>
    </source>
</reference>
<dbReference type="RefSeq" id="XP_073393876.1">
    <property type="nucleotide sequence ID" value="XM_073537775.1"/>
</dbReference>
<dbReference type="Gramene" id="Pp3c12_10830V3.3">
    <property type="protein sequence ID" value="Pp3c12_10830V3.3"/>
    <property type="gene ID" value="Pp3c12_10830"/>
</dbReference>